<feature type="compositionally biased region" description="Basic and acidic residues" evidence="1">
    <location>
        <begin position="906"/>
        <end position="930"/>
    </location>
</feature>
<dbReference type="EMBL" id="KV442056">
    <property type="protein sequence ID" value="OAQ27502.1"/>
    <property type="molecule type" value="Genomic_DNA"/>
</dbReference>
<dbReference type="Proteomes" id="UP000078512">
    <property type="component" value="Unassembled WGS sequence"/>
</dbReference>
<feature type="compositionally biased region" description="Pro residues" evidence="1">
    <location>
        <begin position="641"/>
        <end position="652"/>
    </location>
</feature>
<feature type="compositionally biased region" description="Polar residues" evidence="1">
    <location>
        <begin position="323"/>
        <end position="338"/>
    </location>
</feature>
<feature type="compositionally biased region" description="Basic and acidic residues" evidence="1">
    <location>
        <begin position="855"/>
        <end position="881"/>
    </location>
</feature>
<feature type="compositionally biased region" description="Polar residues" evidence="1">
    <location>
        <begin position="39"/>
        <end position="48"/>
    </location>
</feature>
<feature type="compositionally biased region" description="Low complexity" evidence="1">
    <location>
        <begin position="130"/>
        <end position="193"/>
    </location>
</feature>
<sequence>MGEPGHRQLNSGQPGAHNYGHPHLQQGQYQGTGHPPQPRRSSIQSMLNPPSPEPTGSYGYYSAHHGAPQHQIQHPPQHQHPHPQQQQQQQQPYMHPIKQPPPQQPPQPSQHHHQLPQHHQEQYHQDDRQYSQSYPYQQHPHTHPQQHQQQQQQQQHSRPQPHQHQQPPPHQHQQQPHQHQQPQQQSAYYPSHPGSSSTPIPAAKPTSTYSTGPAPLPPISSQTHYRSYSQYSPGSSPSEGAFQSQQASSFQGPPPTSLHAHHQQGRHIQHEAEAVPAPVGTQIVPRRTSGESVDMRLQSPPAGPSHFGHMGQSHIGGRPPSPRSSQDFGRSRQTSVSNHAFHGEYRQHAQETSGGPSYEYHQGSYQDPGYAAGSHPSARQQDPQQHQKLQQQQQQQPQHPQQQYAQQQQQQQHPQQYGSQYPPHGNSGYVRSSVPEMDRSRSHSISAQQQQQQQQKQQQHYGYGAQPAPQGQQPQHTLMSPPPRGSMQDIHSGGARTSIPGQHQQPLQAHHPQERPQPENDEALVMNFMSELQMRQQQQQPQQQNQHQLQHSQAPAQQVHKQSRKATSSPQVPQSGSQMPSQQMYSQHPQHQHVPHPQSHHAPGIQQQQQQQQQPMHMDHSPLPPPHGRYVHSDHHGYPPNHEPLPPSPVYRPQPSSVAPTAVELPRPMTPPGLVSPGGHPRSQGPMVDTRQRPIPSSGIGIGSESHMAPHSGMQPLDPIKTAHGPGTPTGSAPPRSASLMNILNVPERVNHSRHAPVDDRGDMEDVQPTSAHVPQDRAPVDPSIHQPYRHDAGQRADYLPAFSEAPRDTRYEERFVEPERAAQGTPMDQDFVEEPVSATVIVPKTVKEKTARLVKEKVLKEKPPKPVKEKVEKPKKERVPKGGKKKLSTSATIGIESEELGIDIVMEHDQPPAETRPQEPRPQETHPPEQRPQVFHLQEPRHQESQLPEPRPQEPRPQEPRPQEPRPQEPRPQEPRPQEPRPQEPRLQESRPQEFRPQEFRPQEP</sequence>
<evidence type="ECO:0000313" key="2">
    <source>
        <dbReference type="EMBL" id="OAQ27502.1"/>
    </source>
</evidence>
<feature type="compositionally biased region" description="Low complexity" evidence="1">
    <location>
        <begin position="595"/>
        <end position="614"/>
    </location>
</feature>
<feature type="compositionally biased region" description="Polar residues" evidence="1">
    <location>
        <begin position="194"/>
        <end position="211"/>
    </location>
</feature>
<feature type="compositionally biased region" description="Low complexity" evidence="1">
    <location>
        <begin position="227"/>
        <end position="251"/>
    </location>
</feature>
<feature type="non-terminal residue" evidence="2">
    <location>
        <position position="1006"/>
    </location>
</feature>
<feature type="region of interest" description="Disordered" evidence="1">
    <location>
        <begin position="753"/>
        <end position="796"/>
    </location>
</feature>
<feature type="compositionally biased region" description="Pro residues" evidence="1">
    <location>
        <begin position="98"/>
        <end position="108"/>
    </location>
</feature>
<name>A0A197JQF2_9FUNG</name>
<feature type="compositionally biased region" description="Low complexity" evidence="1">
    <location>
        <begin position="448"/>
        <end position="475"/>
    </location>
</feature>
<dbReference type="STRING" id="1314771.A0A197JQF2"/>
<evidence type="ECO:0000256" key="1">
    <source>
        <dbReference type="SAM" id="MobiDB-lite"/>
    </source>
</evidence>
<feature type="region of interest" description="Disordered" evidence="1">
    <location>
        <begin position="1"/>
        <end position="738"/>
    </location>
</feature>
<feature type="compositionally biased region" description="Low complexity" evidence="1">
    <location>
        <begin position="68"/>
        <end position="97"/>
    </location>
</feature>
<gene>
    <name evidence="2" type="ORF">K457DRAFT_21059</name>
</gene>
<dbReference type="OrthoDB" id="436852at2759"/>
<keyword evidence="3" id="KW-1185">Reference proteome</keyword>
<feature type="compositionally biased region" description="Low complexity" evidence="1">
    <location>
        <begin position="380"/>
        <end position="423"/>
    </location>
</feature>
<feature type="region of interest" description="Disordered" evidence="1">
    <location>
        <begin position="855"/>
        <end position="1006"/>
    </location>
</feature>
<protein>
    <submittedName>
        <fullName evidence="2">Uncharacterized protein</fullName>
    </submittedName>
</protein>
<feature type="compositionally biased region" description="Low complexity" evidence="1">
    <location>
        <begin position="568"/>
        <end position="589"/>
    </location>
</feature>
<feature type="compositionally biased region" description="Low complexity" evidence="1">
    <location>
        <begin position="500"/>
        <end position="510"/>
    </location>
</feature>
<accession>A0A197JQF2</accession>
<feature type="compositionally biased region" description="Basic and acidic residues" evidence="1">
    <location>
        <begin position="118"/>
        <end position="129"/>
    </location>
</feature>
<feature type="compositionally biased region" description="Low complexity" evidence="1">
    <location>
        <begin position="533"/>
        <end position="553"/>
    </location>
</feature>
<proteinExistence type="predicted"/>
<feature type="compositionally biased region" description="Basic and acidic residues" evidence="1">
    <location>
        <begin position="952"/>
        <end position="1006"/>
    </location>
</feature>
<dbReference type="AlphaFoldDB" id="A0A197JQF2"/>
<organism evidence="2 3">
    <name type="scientific">Linnemannia elongata AG-77</name>
    <dbReference type="NCBI Taxonomy" id="1314771"/>
    <lineage>
        <taxon>Eukaryota</taxon>
        <taxon>Fungi</taxon>
        <taxon>Fungi incertae sedis</taxon>
        <taxon>Mucoromycota</taxon>
        <taxon>Mortierellomycotina</taxon>
        <taxon>Mortierellomycetes</taxon>
        <taxon>Mortierellales</taxon>
        <taxon>Mortierellaceae</taxon>
        <taxon>Linnemannia</taxon>
    </lineage>
</organism>
<reference evidence="2 3" key="1">
    <citation type="submission" date="2016-05" db="EMBL/GenBank/DDBJ databases">
        <title>Genome sequencing reveals origins of a unique bacterial endosymbiosis in the earliest lineages of terrestrial Fungi.</title>
        <authorList>
            <consortium name="DOE Joint Genome Institute"/>
            <person name="Uehling J."/>
            <person name="Gryganskyi A."/>
            <person name="Hameed K."/>
            <person name="Tschaplinski T."/>
            <person name="Misztal P."/>
            <person name="Wu S."/>
            <person name="Desiro A."/>
            <person name="Vande Pol N."/>
            <person name="Du Z.-Y."/>
            <person name="Zienkiewicz A."/>
            <person name="Zienkiewicz K."/>
            <person name="Morin E."/>
            <person name="Tisserant E."/>
            <person name="Splivallo R."/>
            <person name="Hainaut M."/>
            <person name="Henrissat B."/>
            <person name="Ohm R."/>
            <person name="Kuo A."/>
            <person name="Yan J."/>
            <person name="Lipzen A."/>
            <person name="Nolan M."/>
            <person name="Labutti K."/>
            <person name="Barry K."/>
            <person name="Goldstein A."/>
            <person name="Labbe J."/>
            <person name="Schadt C."/>
            <person name="Tuskan G."/>
            <person name="Grigoriev I."/>
            <person name="Martin F."/>
            <person name="Vilgalys R."/>
            <person name="Bonito G."/>
        </authorList>
    </citation>
    <scope>NUCLEOTIDE SEQUENCE [LARGE SCALE GENOMIC DNA]</scope>
    <source>
        <strain evidence="2 3">AG-77</strain>
    </source>
</reference>
<evidence type="ECO:0000313" key="3">
    <source>
        <dbReference type="Proteomes" id="UP000078512"/>
    </source>
</evidence>